<organism evidence="2 3">
    <name type="scientific">Claviceps africana</name>
    <dbReference type="NCBI Taxonomy" id="83212"/>
    <lineage>
        <taxon>Eukaryota</taxon>
        <taxon>Fungi</taxon>
        <taxon>Dikarya</taxon>
        <taxon>Ascomycota</taxon>
        <taxon>Pezizomycotina</taxon>
        <taxon>Sordariomycetes</taxon>
        <taxon>Hypocreomycetidae</taxon>
        <taxon>Hypocreales</taxon>
        <taxon>Clavicipitaceae</taxon>
        <taxon>Claviceps</taxon>
    </lineage>
</organism>
<protein>
    <submittedName>
        <fullName evidence="2">Uncharacterized protein</fullName>
    </submittedName>
</protein>
<proteinExistence type="predicted"/>
<comment type="caution">
    <text evidence="2">The sequence shown here is derived from an EMBL/GenBank/DDBJ whole genome shotgun (WGS) entry which is preliminary data.</text>
</comment>
<keyword evidence="3" id="KW-1185">Reference proteome</keyword>
<dbReference type="AlphaFoldDB" id="A0A8K0IZW3"/>
<gene>
    <name evidence="2" type="ORF">E4U42_000669</name>
</gene>
<evidence type="ECO:0000256" key="1">
    <source>
        <dbReference type="SAM" id="MobiDB-lite"/>
    </source>
</evidence>
<evidence type="ECO:0000313" key="2">
    <source>
        <dbReference type="EMBL" id="KAG5914124.1"/>
    </source>
</evidence>
<accession>A0A8K0IZW3</accession>
<evidence type="ECO:0000313" key="3">
    <source>
        <dbReference type="Proteomes" id="UP000811619"/>
    </source>
</evidence>
<reference evidence="2" key="1">
    <citation type="journal article" date="2020" name="bioRxiv">
        <title>Whole genome comparisons of ergot fungi reveals the divergence and evolution of species within the genus Claviceps are the result of varying mechanisms driving genome evolution and host range expansion.</title>
        <authorList>
            <person name="Wyka S.A."/>
            <person name="Mondo S.J."/>
            <person name="Liu M."/>
            <person name="Dettman J."/>
            <person name="Nalam V."/>
            <person name="Broders K.D."/>
        </authorList>
    </citation>
    <scope>NUCLEOTIDE SEQUENCE</scope>
    <source>
        <strain evidence="2">CCC 489</strain>
    </source>
</reference>
<dbReference type="EMBL" id="SRPY01001168">
    <property type="protein sequence ID" value="KAG5914124.1"/>
    <property type="molecule type" value="Genomic_DNA"/>
</dbReference>
<feature type="region of interest" description="Disordered" evidence="1">
    <location>
        <begin position="1"/>
        <end position="27"/>
    </location>
</feature>
<dbReference type="Proteomes" id="UP000811619">
    <property type="component" value="Unassembled WGS sequence"/>
</dbReference>
<sequence>MSQQVTPPSNDTWRNTNNATASTQSSRRMFLFKTLGSAKGREAASYRREAPTQSRHCPMTMTQRWSLGLAREVAIEPSRQCDQL</sequence>
<name>A0A8K0IZW3_9HYPO</name>